<dbReference type="PROSITE" id="PS00028">
    <property type="entry name" value="ZINC_FINGER_C2H2_1"/>
    <property type="match status" value="3"/>
</dbReference>
<keyword evidence="2" id="KW-0677">Repeat</keyword>
<dbReference type="SUPFAM" id="SSF57667">
    <property type="entry name" value="beta-beta-alpha zinc fingers"/>
    <property type="match status" value="2"/>
</dbReference>
<evidence type="ECO:0000256" key="1">
    <source>
        <dbReference type="ARBA" id="ARBA00022723"/>
    </source>
</evidence>
<dbReference type="EMBL" id="JWZT01001192">
    <property type="protein sequence ID" value="KII72527.1"/>
    <property type="molecule type" value="Genomic_DNA"/>
</dbReference>
<protein>
    <submittedName>
        <fullName evidence="8">Early growth response protein 1</fullName>
    </submittedName>
</protein>
<feature type="domain" description="C2H2-type" evidence="7">
    <location>
        <begin position="123"/>
        <end position="152"/>
    </location>
</feature>
<comment type="caution">
    <text evidence="8">The sequence shown here is derived from an EMBL/GenBank/DDBJ whole genome shotgun (WGS) entry which is preliminary data.</text>
</comment>
<keyword evidence="3 5" id="KW-0863">Zinc-finger</keyword>
<proteinExistence type="predicted"/>
<accession>A0A0C2NET5</accession>
<dbReference type="AlphaFoldDB" id="A0A0C2NET5"/>
<dbReference type="Pfam" id="PF00096">
    <property type="entry name" value="zf-C2H2"/>
    <property type="match status" value="3"/>
</dbReference>
<keyword evidence="9" id="KW-1185">Reference proteome</keyword>
<dbReference type="Proteomes" id="UP000031668">
    <property type="component" value="Unassembled WGS sequence"/>
</dbReference>
<feature type="region of interest" description="Disordered" evidence="6">
    <location>
        <begin position="196"/>
        <end position="239"/>
    </location>
</feature>
<dbReference type="PROSITE" id="PS50157">
    <property type="entry name" value="ZINC_FINGER_C2H2_2"/>
    <property type="match status" value="3"/>
</dbReference>
<evidence type="ECO:0000256" key="3">
    <source>
        <dbReference type="ARBA" id="ARBA00022771"/>
    </source>
</evidence>
<dbReference type="GO" id="GO:0000978">
    <property type="term" value="F:RNA polymerase II cis-regulatory region sequence-specific DNA binding"/>
    <property type="evidence" value="ECO:0007669"/>
    <property type="project" value="TreeGrafter"/>
</dbReference>
<keyword evidence="4" id="KW-0862">Zinc</keyword>
<dbReference type="GO" id="GO:0000981">
    <property type="term" value="F:DNA-binding transcription factor activity, RNA polymerase II-specific"/>
    <property type="evidence" value="ECO:0007669"/>
    <property type="project" value="TreeGrafter"/>
</dbReference>
<evidence type="ECO:0000256" key="6">
    <source>
        <dbReference type="SAM" id="MobiDB-lite"/>
    </source>
</evidence>
<dbReference type="FunFam" id="3.30.160.60:FF:000110">
    <property type="entry name" value="Zinc finger protein-like"/>
    <property type="match status" value="1"/>
</dbReference>
<dbReference type="InterPro" id="IPR036236">
    <property type="entry name" value="Znf_C2H2_sf"/>
</dbReference>
<evidence type="ECO:0000313" key="8">
    <source>
        <dbReference type="EMBL" id="KII72527.1"/>
    </source>
</evidence>
<feature type="domain" description="C2H2-type" evidence="7">
    <location>
        <begin position="153"/>
        <end position="180"/>
    </location>
</feature>
<dbReference type="OrthoDB" id="5949735at2759"/>
<feature type="compositionally biased region" description="Basic residues" evidence="6">
    <location>
        <begin position="198"/>
        <end position="213"/>
    </location>
</feature>
<gene>
    <name evidence="8" type="ORF">RF11_01710</name>
</gene>
<dbReference type="FunFam" id="3.30.160.60:FF:000072">
    <property type="entry name" value="zinc finger protein 143 isoform X1"/>
    <property type="match status" value="1"/>
</dbReference>
<evidence type="ECO:0000256" key="4">
    <source>
        <dbReference type="ARBA" id="ARBA00022833"/>
    </source>
</evidence>
<dbReference type="FunFam" id="3.30.160.60:FF:000624">
    <property type="entry name" value="zinc finger protein 697"/>
    <property type="match status" value="1"/>
</dbReference>
<dbReference type="OMA" id="KAYRCTH"/>
<dbReference type="GO" id="GO:0008270">
    <property type="term" value="F:zinc ion binding"/>
    <property type="evidence" value="ECO:0007669"/>
    <property type="project" value="UniProtKB-KW"/>
</dbReference>
<feature type="compositionally biased region" description="Basic and acidic residues" evidence="6">
    <location>
        <begin position="230"/>
        <end position="239"/>
    </location>
</feature>
<name>A0A0C2NET5_THEKT</name>
<dbReference type="InterPro" id="IPR013087">
    <property type="entry name" value="Znf_C2H2_type"/>
</dbReference>
<dbReference type="PANTHER" id="PTHR23235">
    <property type="entry name" value="KRUEPPEL-LIKE TRANSCRIPTION FACTOR"/>
    <property type="match status" value="1"/>
</dbReference>
<dbReference type="PANTHER" id="PTHR23235:SF60">
    <property type="entry name" value="STRIPE, ISOFORM D"/>
    <property type="match status" value="1"/>
</dbReference>
<dbReference type="Gene3D" id="3.30.160.60">
    <property type="entry name" value="Classic Zinc Finger"/>
    <property type="match status" value="3"/>
</dbReference>
<feature type="domain" description="C2H2-type" evidence="7">
    <location>
        <begin position="181"/>
        <end position="208"/>
    </location>
</feature>
<evidence type="ECO:0000259" key="7">
    <source>
        <dbReference type="PROSITE" id="PS50157"/>
    </source>
</evidence>
<keyword evidence="1" id="KW-0479">Metal-binding</keyword>
<evidence type="ECO:0000256" key="5">
    <source>
        <dbReference type="PROSITE-ProRule" id="PRU00042"/>
    </source>
</evidence>
<evidence type="ECO:0000313" key="9">
    <source>
        <dbReference type="Proteomes" id="UP000031668"/>
    </source>
</evidence>
<organism evidence="8 9">
    <name type="scientific">Thelohanellus kitauei</name>
    <name type="common">Myxosporean</name>
    <dbReference type="NCBI Taxonomy" id="669202"/>
    <lineage>
        <taxon>Eukaryota</taxon>
        <taxon>Metazoa</taxon>
        <taxon>Cnidaria</taxon>
        <taxon>Myxozoa</taxon>
        <taxon>Myxosporea</taxon>
        <taxon>Bivalvulida</taxon>
        <taxon>Platysporina</taxon>
        <taxon>Myxobolidae</taxon>
        <taxon>Thelohanellus</taxon>
    </lineage>
</organism>
<sequence length="239" mass="28320">MEPVQLSYVTNPNPQMYFDQPPPEHVIHIDPQFSNIPEFCPQFQYRDVQAHYVRDFEQQNIALHLNSLQQFVPQEFIPQNHPEFYILENNQNLNGYTQPLAIDITNKQGRNGSVKETKSDKAYRCTHPFCTAFIKRKDDLARHMRTHTGEKPFICGVCKKTFSRRDHLRSHERTHTKERPFGCDYCDRRFARSDERKRHTKTHLNGKNAKKRREKCDRDRITSLSTPVDDTFRGEESQL</sequence>
<reference evidence="8 9" key="1">
    <citation type="journal article" date="2014" name="Genome Biol. Evol.">
        <title>The genome of the myxosporean Thelohanellus kitauei shows adaptations to nutrient acquisition within its fish host.</title>
        <authorList>
            <person name="Yang Y."/>
            <person name="Xiong J."/>
            <person name="Zhou Z."/>
            <person name="Huo F."/>
            <person name="Miao W."/>
            <person name="Ran C."/>
            <person name="Liu Y."/>
            <person name="Zhang J."/>
            <person name="Feng J."/>
            <person name="Wang M."/>
            <person name="Wang M."/>
            <person name="Wang L."/>
            <person name="Yao B."/>
        </authorList>
    </citation>
    <scope>NUCLEOTIDE SEQUENCE [LARGE SCALE GENOMIC DNA]</scope>
    <source>
        <strain evidence="8">Wuqing</strain>
    </source>
</reference>
<dbReference type="SMART" id="SM00355">
    <property type="entry name" value="ZnF_C2H2"/>
    <property type="match status" value="3"/>
</dbReference>
<evidence type="ECO:0000256" key="2">
    <source>
        <dbReference type="ARBA" id="ARBA00022737"/>
    </source>
</evidence>